<keyword evidence="2" id="KW-0413">Isomerase</keyword>
<sequence length="335" mass="36017">MGSPDPYGRQLNGMGAGISSLSKICIVDRSERSGVDVDYTFVGIGIERDEVDMAGNCGNMIAAIGPYAFNERLLQDVDYGQDGPVTVNIFNTNTGVIIRSEFRSRNGKGDEVGEYSIDGVTGTGAKIQLDFLRPGGAKTGHLLPTGIAIDNIAGVKASCIDAANPCVFVHSEDVGIDGTILPNDFNKYPRKLQWLEEIREVGAIAMGIAKSKNEVPRTIPKIAIVSPPRTHHSLSGTIIEESSIDLTVRFISDTQPRRAVPLTGALCTAVAAKTKGSVVERCLSSTPVNTNMITIGHSSGRIQVNATMNSNNEAECETVFRTARRIFEGRVFWNE</sequence>
<organism evidence="3 4">
    <name type="scientific">Glonium stellatum</name>
    <dbReference type="NCBI Taxonomy" id="574774"/>
    <lineage>
        <taxon>Eukaryota</taxon>
        <taxon>Fungi</taxon>
        <taxon>Dikarya</taxon>
        <taxon>Ascomycota</taxon>
        <taxon>Pezizomycotina</taxon>
        <taxon>Dothideomycetes</taxon>
        <taxon>Pleosporomycetidae</taxon>
        <taxon>Gloniales</taxon>
        <taxon>Gloniaceae</taxon>
        <taxon>Glonium</taxon>
    </lineage>
</organism>
<dbReference type="SUPFAM" id="SSF54506">
    <property type="entry name" value="Diaminopimelate epimerase-like"/>
    <property type="match status" value="2"/>
</dbReference>
<dbReference type="InterPro" id="IPR007400">
    <property type="entry name" value="PrpF-like"/>
</dbReference>
<comment type="similarity">
    <text evidence="1">Belongs to the PrpF family.</text>
</comment>
<reference evidence="3 4" key="1">
    <citation type="journal article" date="2016" name="Nat. Commun.">
        <title>Ectomycorrhizal ecology is imprinted in the genome of the dominant symbiotic fungus Cenococcum geophilum.</title>
        <authorList>
            <consortium name="DOE Joint Genome Institute"/>
            <person name="Peter M."/>
            <person name="Kohler A."/>
            <person name="Ohm R.A."/>
            <person name="Kuo A."/>
            <person name="Krutzmann J."/>
            <person name="Morin E."/>
            <person name="Arend M."/>
            <person name="Barry K.W."/>
            <person name="Binder M."/>
            <person name="Choi C."/>
            <person name="Clum A."/>
            <person name="Copeland A."/>
            <person name="Grisel N."/>
            <person name="Haridas S."/>
            <person name="Kipfer T."/>
            <person name="LaButti K."/>
            <person name="Lindquist E."/>
            <person name="Lipzen A."/>
            <person name="Maire R."/>
            <person name="Meier B."/>
            <person name="Mihaltcheva S."/>
            <person name="Molinier V."/>
            <person name="Murat C."/>
            <person name="Poggeler S."/>
            <person name="Quandt C.A."/>
            <person name="Sperisen C."/>
            <person name="Tritt A."/>
            <person name="Tisserant E."/>
            <person name="Crous P.W."/>
            <person name="Henrissat B."/>
            <person name="Nehls U."/>
            <person name="Egli S."/>
            <person name="Spatafora J.W."/>
            <person name="Grigoriev I.V."/>
            <person name="Martin F.M."/>
        </authorList>
    </citation>
    <scope>NUCLEOTIDE SEQUENCE [LARGE SCALE GENOMIC DNA]</scope>
    <source>
        <strain evidence="3 4">CBS 207.34</strain>
    </source>
</reference>
<evidence type="ECO:0000313" key="4">
    <source>
        <dbReference type="Proteomes" id="UP000250140"/>
    </source>
</evidence>
<evidence type="ECO:0000256" key="2">
    <source>
        <dbReference type="ARBA" id="ARBA00023235"/>
    </source>
</evidence>
<keyword evidence="4" id="KW-1185">Reference proteome</keyword>
<dbReference type="PANTHER" id="PTHR43709:SF2">
    <property type="entry name" value="DUF453 DOMAIN PROTEIN (AFU_ORTHOLOGUE AFUA_6G00360)"/>
    <property type="match status" value="1"/>
</dbReference>
<gene>
    <name evidence="3" type="ORF">AOQ84DRAFT_158865</name>
</gene>
<dbReference type="OrthoDB" id="10267539at2759"/>
<evidence type="ECO:0000256" key="1">
    <source>
        <dbReference type="ARBA" id="ARBA00007673"/>
    </source>
</evidence>
<protein>
    <submittedName>
        <fullName evidence="3">DUF453-domain-containing protein</fullName>
    </submittedName>
</protein>
<dbReference type="PANTHER" id="PTHR43709">
    <property type="entry name" value="ACONITATE ISOMERASE-RELATED"/>
    <property type="match status" value="1"/>
</dbReference>
<dbReference type="Gene3D" id="3.10.310.10">
    <property type="entry name" value="Diaminopimelate Epimerase, Chain A, domain 1"/>
    <property type="match status" value="2"/>
</dbReference>
<dbReference type="Proteomes" id="UP000250140">
    <property type="component" value="Unassembled WGS sequence"/>
</dbReference>
<evidence type="ECO:0000313" key="3">
    <source>
        <dbReference type="EMBL" id="OCL03179.1"/>
    </source>
</evidence>
<accession>A0A8E2JMZ7</accession>
<dbReference type="EMBL" id="KV750794">
    <property type="protein sequence ID" value="OCL03179.1"/>
    <property type="molecule type" value="Genomic_DNA"/>
</dbReference>
<dbReference type="GO" id="GO:0016853">
    <property type="term" value="F:isomerase activity"/>
    <property type="evidence" value="ECO:0007669"/>
    <property type="project" value="UniProtKB-KW"/>
</dbReference>
<proteinExistence type="inferred from homology"/>
<name>A0A8E2JMZ7_9PEZI</name>
<dbReference type="AlphaFoldDB" id="A0A8E2JMZ7"/>
<dbReference type="Pfam" id="PF04303">
    <property type="entry name" value="PrpF"/>
    <property type="match status" value="1"/>
</dbReference>